<dbReference type="Pfam" id="PF12001">
    <property type="entry name" value="DUF3496"/>
    <property type="match status" value="1"/>
</dbReference>
<name>A0A218V0J1_9PASE</name>
<keyword evidence="4" id="KW-1185">Reference proteome</keyword>
<comment type="caution">
    <text evidence="3">The sequence shown here is derived from an EMBL/GenBank/DDBJ whole genome shotgun (WGS) entry which is preliminary data.</text>
</comment>
<feature type="coiled-coil region" evidence="1">
    <location>
        <begin position="157"/>
        <end position="198"/>
    </location>
</feature>
<dbReference type="AlphaFoldDB" id="A0A218V0J1"/>
<accession>A0A218V0J1</accession>
<proteinExistence type="predicted"/>
<sequence>MSSHALRKGVGTALEVTTSHEADVEEDNLCLQEELERVEMELREVEEKYLNSERCVQNLMATLNDKDREELAAAQELQDQLLAYLENQTTMKGLEEHLQRLEATVQQQSDRIEALQRDLQASASLREVEEKYLNSERCVRNLMATLDEKERETVASAQELQDQLSAYLETVKQLEEHVQRANERLEEANAKLLLERHKSKSLITSSIVSGGLAATPILYSSALGHLGNNLGLNRSLSLAGSFLNQCEKIISSRKRFAAFVAKVQEELDEKITKELKEATAELETGCTGSSKNLHVDQDPLCRAIEEYCDVLTKDYMI</sequence>
<dbReference type="Proteomes" id="UP000197619">
    <property type="component" value="Unassembled WGS sequence"/>
</dbReference>
<organism evidence="3 4">
    <name type="scientific">Lonchura striata</name>
    <name type="common">white-rumped munia</name>
    <dbReference type="NCBI Taxonomy" id="40157"/>
    <lineage>
        <taxon>Eukaryota</taxon>
        <taxon>Metazoa</taxon>
        <taxon>Chordata</taxon>
        <taxon>Craniata</taxon>
        <taxon>Vertebrata</taxon>
        <taxon>Euteleostomi</taxon>
        <taxon>Archelosauria</taxon>
        <taxon>Archosauria</taxon>
        <taxon>Dinosauria</taxon>
        <taxon>Saurischia</taxon>
        <taxon>Theropoda</taxon>
        <taxon>Coelurosauria</taxon>
        <taxon>Aves</taxon>
        <taxon>Neognathae</taxon>
        <taxon>Neoaves</taxon>
        <taxon>Telluraves</taxon>
        <taxon>Australaves</taxon>
        <taxon>Passeriformes</taxon>
        <taxon>Passeroidea</taxon>
        <taxon>Estrildidae</taxon>
        <taxon>Estrildinae</taxon>
        <taxon>Lonchura</taxon>
    </lineage>
</organism>
<protein>
    <submittedName>
        <fullName evidence="3">Ankyrin repeat domain-containing protein 26</fullName>
    </submittedName>
</protein>
<evidence type="ECO:0000313" key="3">
    <source>
        <dbReference type="EMBL" id="OWK59152.1"/>
    </source>
</evidence>
<feature type="coiled-coil region" evidence="1">
    <location>
        <begin position="91"/>
        <end position="118"/>
    </location>
</feature>
<evidence type="ECO:0000313" key="4">
    <source>
        <dbReference type="Proteomes" id="UP000197619"/>
    </source>
</evidence>
<reference evidence="3 4" key="1">
    <citation type="submission" date="2017-05" db="EMBL/GenBank/DDBJ databases">
        <title>Genome of assembly of the Bengalese finch, Lonchura striata domestica.</title>
        <authorList>
            <person name="Colquitt B.M."/>
            <person name="Brainard M.S."/>
        </authorList>
    </citation>
    <scope>NUCLEOTIDE SEQUENCE [LARGE SCALE GENOMIC DNA]</scope>
    <source>
        <strain evidence="3">White83orange57</strain>
    </source>
</reference>
<gene>
    <name evidence="3" type="primary">ANKRD26_0</name>
    <name evidence="3" type="ORF">RLOC_00014606</name>
</gene>
<evidence type="ECO:0000259" key="2">
    <source>
        <dbReference type="Pfam" id="PF12001"/>
    </source>
</evidence>
<feature type="coiled-coil region" evidence="1">
    <location>
        <begin position="21"/>
        <end position="55"/>
    </location>
</feature>
<evidence type="ECO:0000256" key="1">
    <source>
        <dbReference type="SAM" id="Coils"/>
    </source>
</evidence>
<feature type="domain" description="DUF3496" evidence="2">
    <location>
        <begin position="157"/>
        <end position="236"/>
    </location>
</feature>
<dbReference type="EMBL" id="MUZQ01000084">
    <property type="protein sequence ID" value="OWK59152.1"/>
    <property type="molecule type" value="Genomic_DNA"/>
</dbReference>
<dbReference type="InterPro" id="IPR021885">
    <property type="entry name" value="DUF3496"/>
</dbReference>
<keyword evidence="1" id="KW-0175">Coiled coil</keyword>